<accession>M9R5W4</accession>
<keyword evidence="2" id="KW-1185">Reference proteome</keyword>
<dbReference type="EMBL" id="CP003740">
    <property type="protein sequence ID" value="AGI67612.1"/>
    <property type="molecule type" value="Genomic_DNA"/>
</dbReference>
<protein>
    <submittedName>
        <fullName evidence="1">Uncharacterized protein</fullName>
    </submittedName>
</protein>
<proteinExistence type="predicted"/>
<organism evidence="1 2">
    <name type="scientific">Octadecabacter antarcticus 307</name>
    <dbReference type="NCBI Taxonomy" id="391626"/>
    <lineage>
        <taxon>Bacteria</taxon>
        <taxon>Pseudomonadati</taxon>
        <taxon>Pseudomonadota</taxon>
        <taxon>Alphaproteobacteria</taxon>
        <taxon>Rhodobacterales</taxon>
        <taxon>Roseobacteraceae</taxon>
        <taxon>Octadecabacter</taxon>
    </lineage>
</organism>
<dbReference type="KEGG" id="oat:OAN307_c19640"/>
<evidence type="ECO:0000313" key="1">
    <source>
        <dbReference type="EMBL" id="AGI67612.1"/>
    </source>
</evidence>
<sequence>MFRSKMTFALTMNWCAEIAKAVIRSRRSIGQNGLFAAVRCALHQGRVWAVCDMLHCAHFETKGGNRTFAGVVTKVGSAGLSNYCTRLPQGLVSSLFH</sequence>
<gene>
    <name evidence="1" type="ORF">OAN307_c19640</name>
</gene>
<reference evidence="1 2" key="1">
    <citation type="journal article" date="2013" name="PLoS ONE">
        <title>Poles Apart: Arctic and Antarctic Octadecabacter strains Share High Genome Plasticity and a New Type of Xanthorhodopsin.</title>
        <authorList>
            <person name="Vollmers J."/>
            <person name="Voget S."/>
            <person name="Dietrich S."/>
            <person name="Gollnow K."/>
            <person name="Smits M."/>
            <person name="Meyer K."/>
            <person name="Brinkhoff T."/>
            <person name="Simon M."/>
            <person name="Daniel R."/>
        </authorList>
    </citation>
    <scope>NUCLEOTIDE SEQUENCE [LARGE SCALE GENOMIC DNA]</scope>
    <source>
        <strain evidence="1 2">307</strain>
    </source>
</reference>
<evidence type="ECO:0000313" key="2">
    <source>
        <dbReference type="Proteomes" id="UP000005307"/>
    </source>
</evidence>
<dbReference type="AlphaFoldDB" id="M9R5W4"/>
<dbReference type="Proteomes" id="UP000005307">
    <property type="component" value="Chromosome"/>
</dbReference>
<dbReference type="HOGENOM" id="CLU_2343936_0_0_5"/>
<name>M9R5W4_9RHOB</name>
<dbReference type="STRING" id="391626.OAN307_c19640"/>